<accession>A0A367ZN95</accession>
<evidence type="ECO:0000256" key="1">
    <source>
        <dbReference type="SAM" id="MobiDB-lite"/>
    </source>
</evidence>
<name>A0A367ZN95_9BACT</name>
<comment type="caution">
    <text evidence="3">The sequence shown here is derived from an EMBL/GenBank/DDBJ whole genome shotgun (WGS) entry which is preliminary data.</text>
</comment>
<evidence type="ECO:0000313" key="4">
    <source>
        <dbReference type="Proteomes" id="UP000252355"/>
    </source>
</evidence>
<evidence type="ECO:0000256" key="2">
    <source>
        <dbReference type="SAM" id="Phobius"/>
    </source>
</evidence>
<dbReference type="AlphaFoldDB" id="A0A367ZN95"/>
<feature type="compositionally biased region" description="Low complexity" evidence="1">
    <location>
        <begin position="220"/>
        <end position="231"/>
    </location>
</feature>
<feature type="transmembrane region" description="Helical" evidence="2">
    <location>
        <begin position="20"/>
        <end position="37"/>
    </location>
</feature>
<keyword evidence="2" id="KW-1133">Transmembrane helix</keyword>
<reference evidence="3 4" key="1">
    <citation type="submission" date="2018-05" db="EMBL/GenBank/DDBJ databases">
        <title>A metagenomic window into the 2 km-deep terrestrial subsurface aquifer revealed taxonomically and functionally diverse microbial community comprising novel uncultured bacterial lineages.</title>
        <authorList>
            <person name="Kadnikov V.V."/>
            <person name="Mardanov A.V."/>
            <person name="Beletsky A.V."/>
            <person name="Banks D."/>
            <person name="Pimenov N.V."/>
            <person name="Frank Y.A."/>
            <person name="Karnachuk O.V."/>
            <person name="Ravin N.V."/>
        </authorList>
    </citation>
    <scope>NUCLEOTIDE SEQUENCE [LARGE SCALE GENOMIC DNA]</scope>
    <source>
        <strain evidence="3">BY5</strain>
    </source>
</reference>
<keyword evidence="2" id="KW-0472">Membrane</keyword>
<sequence length="256" mass="27649">MRMPQAHRPPEPLVVRPVTAIWPGVMLAVVVLLLLLVGAGSRPASGRDCAVCGLTELPELAMVCPKCQAALHATRSRQAARATAVLIIEIRYTGDQPERLPEYGKVFFNGAYRGNLPLVEREARSPVGTAGHGGLGSEFTALYRGEWRNLDAGQIAVRVDMRFRRLFGVGRSYKEVTFPFVGLKSGEKTVLRYSFAHPREFGRSLRREGKTEPGLASGTEGLPLAGPARPARPAERGAVLLRTGSGTVGLEVPAFP</sequence>
<keyword evidence="2" id="KW-0812">Transmembrane</keyword>
<protein>
    <submittedName>
        <fullName evidence="3">Uncharacterized protein</fullName>
    </submittedName>
</protein>
<evidence type="ECO:0000313" key="3">
    <source>
        <dbReference type="EMBL" id="RCK79604.1"/>
    </source>
</evidence>
<organism evidence="3 4">
    <name type="scientific">Candidatus Ozemobacter sibiricus</name>
    <dbReference type="NCBI Taxonomy" id="2268124"/>
    <lineage>
        <taxon>Bacteria</taxon>
        <taxon>Candidatus Ozemobacteria</taxon>
        <taxon>Candidatus Ozemobacterales</taxon>
        <taxon>Candidatus Ozemobacteraceae</taxon>
        <taxon>Candidatus Ozemobacter</taxon>
    </lineage>
</organism>
<feature type="region of interest" description="Disordered" evidence="1">
    <location>
        <begin position="204"/>
        <end position="233"/>
    </location>
</feature>
<dbReference type="EMBL" id="QOQW01000011">
    <property type="protein sequence ID" value="RCK79604.1"/>
    <property type="molecule type" value="Genomic_DNA"/>
</dbReference>
<proteinExistence type="predicted"/>
<gene>
    <name evidence="3" type="ORF">OZSIB_4076</name>
</gene>
<dbReference type="Proteomes" id="UP000252355">
    <property type="component" value="Unassembled WGS sequence"/>
</dbReference>